<keyword evidence="7" id="KW-1185">Reference proteome</keyword>
<dbReference type="GO" id="GO:0035371">
    <property type="term" value="C:microtubule plus-end"/>
    <property type="evidence" value="ECO:0007669"/>
    <property type="project" value="TreeGrafter"/>
</dbReference>
<dbReference type="AlphaFoldDB" id="C1FG26"/>
<dbReference type="GO" id="GO:0007021">
    <property type="term" value="P:tubulin complex assembly"/>
    <property type="evidence" value="ECO:0007669"/>
    <property type="project" value="InterPro"/>
</dbReference>
<evidence type="ECO:0000256" key="4">
    <source>
        <dbReference type="ARBA" id="ARBA00025779"/>
    </source>
</evidence>
<keyword evidence="3" id="KW-0143">Chaperone</keyword>
<organism evidence="6 7">
    <name type="scientific">Micromonas commoda (strain RCC299 / NOUM17 / CCMP2709)</name>
    <name type="common">Picoplanktonic green alga</name>
    <dbReference type="NCBI Taxonomy" id="296587"/>
    <lineage>
        <taxon>Eukaryota</taxon>
        <taxon>Viridiplantae</taxon>
        <taxon>Chlorophyta</taxon>
        <taxon>Mamiellophyceae</taxon>
        <taxon>Mamiellales</taxon>
        <taxon>Mamiellaceae</taxon>
        <taxon>Micromonas</taxon>
    </lineage>
</organism>
<evidence type="ECO:0000256" key="1">
    <source>
        <dbReference type="ARBA" id="ARBA00004496"/>
    </source>
</evidence>
<dbReference type="GO" id="GO:0005634">
    <property type="term" value="C:nucleus"/>
    <property type="evidence" value="ECO:0007669"/>
    <property type="project" value="TreeGrafter"/>
</dbReference>
<dbReference type="Proteomes" id="UP000002009">
    <property type="component" value="Chromosome 8"/>
</dbReference>
<evidence type="ECO:0000259" key="5">
    <source>
        <dbReference type="PROSITE" id="PS50245"/>
    </source>
</evidence>
<dbReference type="InterPro" id="IPR029071">
    <property type="entry name" value="Ubiquitin-like_domsf"/>
</dbReference>
<dbReference type="SUPFAM" id="SSF54236">
    <property type="entry name" value="Ubiquitin-like"/>
    <property type="match status" value="1"/>
</dbReference>
<dbReference type="GO" id="GO:0043014">
    <property type="term" value="F:alpha-tubulin binding"/>
    <property type="evidence" value="ECO:0007669"/>
    <property type="project" value="InterPro"/>
</dbReference>
<comment type="subcellular location">
    <subcellularLocation>
        <location evidence="1">Cytoplasm</location>
    </subcellularLocation>
</comment>
<dbReference type="GO" id="GO:0031122">
    <property type="term" value="P:cytoplasmic microtubule organization"/>
    <property type="evidence" value="ECO:0007669"/>
    <property type="project" value="TreeGrafter"/>
</dbReference>
<dbReference type="EMBL" id="CP001575">
    <property type="protein sequence ID" value="ACO69474.1"/>
    <property type="molecule type" value="Genomic_DNA"/>
</dbReference>
<dbReference type="GO" id="GO:0051010">
    <property type="term" value="F:microtubule plus-end binding"/>
    <property type="evidence" value="ECO:0007669"/>
    <property type="project" value="TreeGrafter"/>
</dbReference>
<feature type="domain" description="CAP-Gly" evidence="5">
    <location>
        <begin position="223"/>
        <end position="259"/>
    </location>
</feature>
<dbReference type="eggNOG" id="KOG3206">
    <property type="taxonomic scope" value="Eukaryota"/>
</dbReference>
<dbReference type="KEGG" id="mis:MICPUN_84366"/>
<dbReference type="Pfam" id="PF14560">
    <property type="entry name" value="Ubiquitin_2"/>
    <property type="match status" value="1"/>
</dbReference>
<dbReference type="CDD" id="cd01789">
    <property type="entry name" value="Ubl_TBCB"/>
    <property type="match status" value="1"/>
</dbReference>
<dbReference type="PROSITE" id="PS50245">
    <property type="entry name" value="CAP_GLY_2"/>
    <property type="match status" value="1"/>
</dbReference>
<dbReference type="STRING" id="296587.C1FG26"/>
<accession>C1FG26</accession>
<proteinExistence type="inferred from homology"/>
<dbReference type="GO" id="GO:0005737">
    <property type="term" value="C:cytoplasm"/>
    <property type="evidence" value="ECO:0007669"/>
    <property type="project" value="UniProtKB-SubCell"/>
</dbReference>
<comment type="similarity">
    <text evidence="4">Belongs to the TBCB family.</text>
</comment>
<evidence type="ECO:0000256" key="3">
    <source>
        <dbReference type="ARBA" id="ARBA00023186"/>
    </source>
</evidence>
<sequence>MTYDGNIKNKDLLALREYVTHDSGSLNKADSTVQLMVTHSNLKARFMEIRFDRYMSILRVKEKLMTHVGSNVSTMRLVLKDWDGATVSELGDDSKMLGYYSPEDGWTIHIIDVDTNSMSANGWLEDVSKVKKYMMSDEDYEAREGTYRQWKKEQLAKDPTWCLEKAMAEKRGEVWVPPAAPIEDDEHQAEEASAITVGMRAEINPGGKRGEVKFVGKCETLPKGWWIGIQFDEPVGKNDGSAKGKRYFECPDGYGSFQRPVNVQVGDFPPVDDFDFSDDEI</sequence>
<evidence type="ECO:0000313" key="7">
    <source>
        <dbReference type="Proteomes" id="UP000002009"/>
    </source>
</evidence>
<dbReference type="OMA" id="DQYEQRT"/>
<dbReference type="PROSITE" id="PS00845">
    <property type="entry name" value="CAP_GLY_1"/>
    <property type="match status" value="1"/>
</dbReference>
<dbReference type="FunCoup" id="C1FG26">
    <property type="interactions" value="1917"/>
</dbReference>
<dbReference type="InterPro" id="IPR000938">
    <property type="entry name" value="CAP-Gly_domain"/>
</dbReference>
<dbReference type="InParanoid" id="C1FG26"/>
<dbReference type="OrthoDB" id="2130750at2759"/>
<dbReference type="GeneID" id="8245560"/>
<reference evidence="6 7" key="1">
    <citation type="journal article" date="2009" name="Science">
        <title>Green evolution and dynamic adaptations revealed by genomes of the marine picoeukaryotes Micromonas.</title>
        <authorList>
            <person name="Worden A.Z."/>
            <person name="Lee J.H."/>
            <person name="Mock T."/>
            <person name="Rouze P."/>
            <person name="Simmons M.P."/>
            <person name="Aerts A.L."/>
            <person name="Allen A.E."/>
            <person name="Cuvelier M.L."/>
            <person name="Derelle E."/>
            <person name="Everett M.V."/>
            <person name="Foulon E."/>
            <person name="Grimwood J."/>
            <person name="Gundlach H."/>
            <person name="Henrissat B."/>
            <person name="Napoli C."/>
            <person name="McDonald S.M."/>
            <person name="Parker M.S."/>
            <person name="Rombauts S."/>
            <person name="Salamov A."/>
            <person name="Von Dassow P."/>
            <person name="Badger J.H."/>
            <person name="Coutinho P.M."/>
            <person name="Demir E."/>
            <person name="Dubchak I."/>
            <person name="Gentemann C."/>
            <person name="Eikrem W."/>
            <person name="Gready J.E."/>
            <person name="John U."/>
            <person name="Lanier W."/>
            <person name="Lindquist E.A."/>
            <person name="Lucas S."/>
            <person name="Mayer K.F."/>
            <person name="Moreau H."/>
            <person name="Not F."/>
            <person name="Otillar R."/>
            <person name="Panaud O."/>
            <person name="Pangilinan J."/>
            <person name="Paulsen I."/>
            <person name="Piegu B."/>
            <person name="Poliakov A."/>
            <person name="Robbens S."/>
            <person name="Schmutz J."/>
            <person name="Toulza E."/>
            <person name="Wyss T."/>
            <person name="Zelensky A."/>
            <person name="Zhou K."/>
            <person name="Armbrust E.V."/>
            <person name="Bhattacharya D."/>
            <person name="Goodenough U.W."/>
            <person name="Van de Peer Y."/>
            <person name="Grigoriev I.V."/>
        </authorList>
    </citation>
    <scope>NUCLEOTIDE SEQUENCE [LARGE SCALE GENOMIC DNA]</scope>
    <source>
        <strain evidence="7">RCC299 / NOUM17</strain>
    </source>
</reference>
<gene>
    <name evidence="6" type="ORF">MICPUN_84366</name>
</gene>
<name>C1FG26_MICCC</name>
<evidence type="ECO:0000313" key="6">
    <source>
        <dbReference type="EMBL" id="ACO69474.1"/>
    </source>
</evidence>
<protein>
    <recommendedName>
        <fullName evidence="5">CAP-Gly domain-containing protein</fullName>
    </recommendedName>
</protein>
<keyword evidence="2" id="KW-0963">Cytoplasm</keyword>
<dbReference type="Gene3D" id="2.30.30.190">
    <property type="entry name" value="CAP Gly-rich-like domain"/>
    <property type="match status" value="1"/>
</dbReference>
<dbReference type="RefSeq" id="XP_002508216.1">
    <property type="nucleotide sequence ID" value="XM_002508170.1"/>
</dbReference>
<dbReference type="SMART" id="SM01052">
    <property type="entry name" value="CAP_GLY"/>
    <property type="match status" value="1"/>
</dbReference>
<dbReference type="PANTHER" id="PTHR18916">
    <property type="entry name" value="DYNACTIN 1-RELATED MICROTUBULE-BINDING"/>
    <property type="match status" value="1"/>
</dbReference>
<dbReference type="InterPro" id="IPR045172">
    <property type="entry name" value="TBCB_Ubl"/>
</dbReference>
<dbReference type="SUPFAM" id="SSF74924">
    <property type="entry name" value="Cap-Gly domain"/>
    <property type="match status" value="1"/>
</dbReference>
<dbReference type="GO" id="GO:0007023">
    <property type="term" value="P:post-chaperonin tubulin folding pathway"/>
    <property type="evidence" value="ECO:0007669"/>
    <property type="project" value="InterPro"/>
</dbReference>
<dbReference type="Gene3D" id="3.10.20.90">
    <property type="entry name" value="Phosphatidylinositol 3-kinase Catalytic Subunit, Chain A, domain 1"/>
    <property type="match status" value="1"/>
</dbReference>
<dbReference type="InterPro" id="IPR036859">
    <property type="entry name" value="CAP-Gly_dom_sf"/>
</dbReference>
<dbReference type="InterPro" id="IPR000626">
    <property type="entry name" value="Ubiquitin-like_dom"/>
</dbReference>
<evidence type="ECO:0000256" key="2">
    <source>
        <dbReference type="ARBA" id="ARBA00022490"/>
    </source>
</evidence>
<dbReference type="Pfam" id="PF01302">
    <property type="entry name" value="CAP_GLY"/>
    <property type="match status" value="1"/>
</dbReference>
<dbReference type="PANTHER" id="PTHR18916:SF85">
    <property type="entry name" value="TUBULIN-FOLDING COFACTOR B"/>
    <property type="match status" value="1"/>
</dbReference>